<feature type="domain" description="F-box/LRR-repeat protein 15/At3g58940/PEG3-like LRR" evidence="2">
    <location>
        <begin position="157"/>
        <end position="396"/>
    </location>
</feature>
<sequence>MDTAPQTGVGKGGGGDRPGALERTPALIKKSVRALPPPPDRLILLDGANDDDKEDPVALALHYRGIYPDDRFDPYFDLFIYQRPFKEERLQAWMKFPLKLHDAGLVAAADSIIRWGPGLSGRYVDVTGEIDRILDVHPGPIACLRVDSSAFPAPERLRRWIDILTAREVQEVILLNLTRPEDMEAPLQHLRSRRLTFLAIGFVNIRACLRHAMEAAYLDGHAWSSLKYLTLTACAFDGSDLSQTVHDLQGLKTLTIRSCPLTEACNEDGLLIASPSLVALQFYSCTADHKVTIGQAPALTRLTLGVVPAPKAAAARPPPLVQINIMFCSILNTVDQVDMHQQNIVIRSEYMMRVSRQQVLILPFVRTLGVAVELATAHHALDLLSLLRWMPNLKDLTLRRVDKATGNDECPAIDSARCLAHTLEHLKMQQFRGGSVEITFVLAVLAVNRFLASLTVEPHQPTTPLHPQDDISSVQPHPTTPLRWQDAIRKFRTCHRAAKACEIVVVPPTNGQI</sequence>
<dbReference type="SUPFAM" id="SSF52047">
    <property type="entry name" value="RNI-like"/>
    <property type="match status" value="1"/>
</dbReference>
<dbReference type="InterPro" id="IPR032675">
    <property type="entry name" value="LRR_dom_sf"/>
</dbReference>
<protein>
    <recommendedName>
        <fullName evidence="2">F-box/LRR-repeat protein 15/At3g58940/PEG3-like LRR domain-containing protein</fullName>
    </recommendedName>
</protein>
<dbReference type="InterPro" id="IPR053772">
    <property type="entry name" value="At1g61320/At1g61330-like"/>
</dbReference>
<organism evidence="3">
    <name type="scientific">Setaria italica</name>
    <name type="common">Foxtail millet</name>
    <name type="synonym">Panicum italicum</name>
    <dbReference type="NCBI Taxonomy" id="4555"/>
    <lineage>
        <taxon>Eukaryota</taxon>
        <taxon>Viridiplantae</taxon>
        <taxon>Streptophyta</taxon>
        <taxon>Embryophyta</taxon>
        <taxon>Tracheophyta</taxon>
        <taxon>Spermatophyta</taxon>
        <taxon>Magnoliopsida</taxon>
        <taxon>Liliopsida</taxon>
        <taxon>Poales</taxon>
        <taxon>Poaceae</taxon>
        <taxon>PACMAD clade</taxon>
        <taxon>Panicoideae</taxon>
        <taxon>Panicodae</taxon>
        <taxon>Paniceae</taxon>
        <taxon>Cenchrinae</taxon>
        <taxon>Setaria</taxon>
    </lineage>
</organism>
<reference evidence="3" key="2">
    <citation type="submission" date="2015-07" db="EMBL/GenBank/DDBJ databases">
        <authorList>
            <person name="Noorani M."/>
        </authorList>
    </citation>
    <scope>NUCLEOTIDE SEQUENCE</scope>
    <source>
        <strain evidence="3">Yugu1</strain>
    </source>
</reference>
<dbReference type="Gene3D" id="3.80.10.10">
    <property type="entry name" value="Ribonuclease Inhibitor"/>
    <property type="match status" value="1"/>
</dbReference>
<evidence type="ECO:0000259" key="2">
    <source>
        <dbReference type="Pfam" id="PF24758"/>
    </source>
</evidence>
<evidence type="ECO:0000313" key="3">
    <source>
        <dbReference type="EMBL" id="RCV37094.1"/>
    </source>
</evidence>
<reference evidence="3" key="1">
    <citation type="journal article" date="2012" name="Nat. Biotechnol.">
        <title>Reference genome sequence of the model plant Setaria.</title>
        <authorList>
            <person name="Bennetzen J.L."/>
            <person name="Schmutz J."/>
            <person name="Wang H."/>
            <person name="Percifield R."/>
            <person name="Hawkins J."/>
            <person name="Pontaroli A.C."/>
            <person name="Estep M."/>
            <person name="Feng L."/>
            <person name="Vaughn J.N."/>
            <person name="Grimwood J."/>
            <person name="Jenkins J."/>
            <person name="Barry K."/>
            <person name="Lindquist E."/>
            <person name="Hellsten U."/>
            <person name="Deshpande S."/>
            <person name="Wang X."/>
            <person name="Wu X."/>
            <person name="Mitros T."/>
            <person name="Triplett J."/>
            <person name="Yang X."/>
            <person name="Ye C.Y."/>
            <person name="Mauro-Herrera M."/>
            <person name="Wang L."/>
            <person name="Li P."/>
            <person name="Sharma M."/>
            <person name="Sharma R."/>
            <person name="Ronald P.C."/>
            <person name="Panaud O."/>
            <person name="Kellogg E.A."/>
            <person name="Brutnell T.P."/>
            <person name="Doust A.N."/>
            <person name="Tuskan G.A."/>
            <person name="Rokhsar D."/>
            <person name="Devos K.M."/>
        </authorList>
    </citation>
    <scope>NUCLEOTIDE SEQUENCE [LARGE SCALE GENOMIC DNA]</scope>
    <source>
        <strain evidence="3">Yugu1</strain>
    </source>
</reference>
<evidence type="ECO:0000256" key="1">
    <source>
        <dbReference type="SAM" id="MobiDB-lite"/>
    </source>
</evidence>
<dbReference type="Pfam" id="PF24758">
    <property type="entry name" value="LRR_At5g56370"/>
    <property type="match status" value="1"/>
</dbReference>
<accession>A0A368S431</accession>
<proteinExistence type="predicted"/>
<dbReference type="OrthoDB" id="10574254at2759"/>
<dbReference type="PANTHER" id="PTHR34145:SF28">
    <property type="entry name" value="F-BOX DOMAIN-CONTAINING PROTEIN"/>
    <property type="match status" value="1"/>
</dbReference>
<dbReference type="EMBL" id="CM003535">
    <property type="protein sequence ID" value="RCV37094.1"/>
    <property type="molecule type" value="Genomic_DNA"/>
</dbReference>
<dbReference type="AlphaFoldDB" id="A0A368S431"/>
<feature type="region of interest" description="Disordered" evidence="1">
    <location>
        <begin position="1"/>
        <end position="23"/>
    </location>
</feature>
<gene>
    <name evidence="3" type="ORF">SETIT_8G035400v2</name>
</gene>
<name>A0A368S431_SETIT</name>
<dbReference type="PANTHER" id="PTHR34145">
    <property type="entry name" value="OS02G0105600 PROTEIN"/>
    <property type="match status" value="1"/>
</dbReference>
<dbReference type="InterPro" id="IPR055411">
    <property type="entry name" value="LRR_FXL15/At3g58940/PEG3-like"/>
</dbReference>